<dbReference type="InterPro" id="IPR050235">
    <property type="entry name" value="CK1_Ser-Thr_kinase"/>
</dbReference>
<comment type="caution">
    <text evidence="3">The sequence shown here is derived from an EMBL/GenBank/DDBJ whole genome shotgun (WGS) entry which is preliminary data.</text>
</comment>
<dbReference type="PROSITE" id="PS50011">
    <property type="entry name" value="PROTEIN_KINASE_DOM"/>
    <property type="match status" value="1"/>
</dbReference>
<organism evidence="3 4">
    <name type="scientific">Gnathostoma spinigerum</name>
    <dbReference type="NCBI Taxonomy" id="75299"/>
    <lineage>
        <taxon>Eukaryota</taxon>
        <taxon>Metazoa</taxon>
        <taxon>Ecdysozoa</taxon>
        <taxon>Nematoda</taxon>
        <taxon>Chromadorea</taxon>
        <taxon>Rhabditida</taxon>
        <taxon>Spirurina</taxon>
        <taxon>Gnathostomatomorpha</taxon>
        <taxon>Gnathostomatoidea</taxon>
        <taxon>Gnathostomatidae</taxon>
        <taxon>Gnathostoma</taxon>
    </lineage>
</organism>
<dbReference type="AlphaFoldDB" id="A0ABD6EBV2"/>
<dbReference type="Gene3D" id="1.10.510.10">
    <property type="entry name" value="Transferase(Phosphotransferase) domain 1"/>
    <property type="match status" value="1"/>
</dbReference>
<dbReference type="EMBL" id="JBGFUD010002075">
    <property type="protein sequence ID" value="MFH4977125.1"/>
    <property type="molecule type" value="Genomic_DNA"/>
</dbReference>
<accession>A0ABD6EBV2</accession>
<protein>
    <recommendedName>
        <fullName evidence="2">Protein kinase domain-containing protein</fullName>
    </recommendedName>
</protein>
<dbReference type="PANTHER" id="PTHR11909">
    <property type="entry name" value="CASEIN KINASE-RELATED"/>
    <property type="match status" value="1"/>
</dbReference>
<dbReference type="GO" id="GO:0005524">
    <property type="term" value="F:ATP binding"/>
    <property type="evidence" value="ECO:0007669"/>
    <property type="project" value="UniProtKB-UniRule"/>
</dbReference>
<dbReference type="InterPro" id="IPR017441">
    <property type="entry name" value="Protein_kinase_ATP_BS"/>
</dbReference>
<evidence type="ECO:0000313" key="3">
    <source>
        <dbReference type="EMBL" id="MFH4977125.1"/>
    </source>
</evidence>
<dbReference type="SUPFAM" id="SSF56112">
    <property type="entry name" value="Protein kinase-like (PK-like)"/>
    <property type="match status" value="1"/>
</dbReference>
<evidence type="ECO:0000313" key="4">
    <source>
        <dbReference type="Proteomes" id="UP001608902"/>
    </source>
</evidence>
<dbReference type="InterPro" id="IPR000719">
    <property type="entry name" value="Prot_kinase_dom"/>
</dbReference>
<feature type="binding site" evidence="1">
    <location>
        <position position="55"/>
    </location>
    <ligand>
        <name>ATP</name>
        <dbReference type="ChEBI" id="CHEBI:30616"/>
    </ligand>
</feature>
<dbReference type="SMART" id="SM00220">
    <property type="entry name" value="S_TKc"/>
    <property type="match status" value="1"/>
</dbReference>
<gene>
    <name evidence="3" type="ORF">AB6A40_003834</name>
</gene>
<dbReference type="Proteomes" id="UP001608902">
    <property type="component" value="Unassembled WGS sequence"/>
</dbReference>
<keyword evidence="1" id="KW-0067">ATP-binding</keyword>
<evidence type="ECO:0000256" key="1">
    <source>
        <dbReference type="PROSITE-ProRule" id="PRU10141"/>
    </source>
</evidence>
<dbReference type="Pfam" id="PF00069">
    <property type="entry name" value="Pkinase"/>
    <property type="match status" value="1"/>
</dbReference>
<dbReference type="InterPro" id="IPR011009">
    <property type="entry name" value="Kinase-like_dom_sf"/>
</dbReference>
<keyword evidence="1" id="KW-0547">Nucleotide-binding</keyword>
<evidence type="ECO:0000259" key="2">
    <source>
        <dbReference type="PROSITE" id="PS50011"/>
    </source>
</evidence>
<name>A0ABD6EBV2_9BILA</name>
<proteinExistence type="predicted"/>
<feature type="domain" description="Protein kinase" evidence="2">
    <location>
        <begin position="25"/>
        <end position="306"/>
    </location>
</feature>
<reference evidence="3 4" key="1">
    <citation type="submission" date="2024-08" db="EMBL/GenBank/DDBJ databases">
        <title>Gnathostoma spinigerum genome.</title>
        <authorList>
            <person name="Gonzalez-Bertolin B."/>
            <person name="Monzon S."/>
            <person name="Zaballos A."/>
            <person name="Jimenez P."/>
            <person name="Dekumyoy P."/>
            <person name="Varona S."/>
            <person name="Cuesta I."/>
            <person name="Sumanam S."/>
            <person name="Adisakwattana P."/>
            <person name="Gasser R.B."/>
            <person name="Hernandez-Gonzalez A."/>
            <person name="Young N.D."/>
            <person name="Perteguer M.J."/>
        </authorList>
    </citation>
    <scope>NUCLEOTIDE SEQUENCE [LARGE SCALE GENOMIC DNA]</scope>
    <source>
        <strain evidence="3">AL3</strain>
        <tissue evidence="3">Liver</tissue>
    </source>
</reference>
<keyword evidence="4" id="KW-1185">Reference proteome</keyword>
<dbReference type="PROSITE" id="PS00107">
    <property type="entry name" value="PROTEIN_KINASE_ATP"/>
    <property type="match status" value="1"/>
</dbReference>
<sequence length="306" mass="35142">MQTEETEEDIGIKQDGVVESSHAKYVVEELLGEGGFGAVFRVHDAANPKLQYALKVERKLERRKDSKLKMEINILKIVANERAEKSHFTKIIDRGKKERYFFLVMQLVGKSLADLKKIRPNKVFSLGTGLGASYQCLEAVEDLHKHGFIHRDLKPANFAIGLGDQKRTIYILDFGISRRILNDKGEVKTPRVMVRFKGTIKFAPLSCHKQKECGPKDDCESWFYLLLDLIIVTGLPWRAQADRNIVLKIKENCRKDTSKLFHGVKCQEEFTSILKYIDSLQYQDKVDYNFIYQTIKAVRLSVVQVS</sequence>
<dbReference type="FunFam" id="1.10.510.10:FF:000967">
    <property type="entry name" value="Protein CBG11274"/>
    <property type="match status" value="1"/>
</dbReference>